<reference evidence="7 8" key="1">
    <citation type="submission" date="2019-09" db="EMBL/GenBank/DDBJ databases">
        <title>Bird 10,000 Genomes (B10K) Project - Family phase.</title>
        <authorList>
            <person name="Zhang G."/>
        </authorList>
    </citation>
    <scope>NUCLEOTIDE SEQUENCE [LARGE SCALE GENOMIC DNA]</scope>
    <source>
        <strain evidence="7">B10K-DU-001-62</strain>
        <tissue evidence="7">Muscle</tissue>
    </source>
</reference>
<evidence type="ECO:0000256" key="4">
    <source>
        <dbReference type="ARBA" id="ARBA00023054"/>
    </source>
</evidence>
<organism evidence="7 8">
    <name type="scientific">Galbula dea</name>
    <dbReference type="NCBI Taxonomy" id="1109041"/>
    <lineage>
        <taxon>Eukaryota</taxon>
        <taxon>Metazoa</taxon>
        <taxon>Chordata</taxon>
        <taxon>Craniata</taxon>
        <taxon>Vertebrata</taxon>
        <taxon>Euteleostomi</taxon>
        <taxon>Archelosauria</taxon>
        <taxon>Archosauria</taxon>
        <taxon>Dinosauria</taxon>
        <taxon>Saurischia</taxon>
        <taxon>Theropoda</taxon>
        <taxon>Coelurosauria</taxon>
        <taxon>Aves</taxon>
        <taxon>Neognathae</taxon>
        <taxon>Neoaves</taxon>
        <taxon>Telluraves</taxon>
        <taxon>Coraciimorphae</taxon>
        <taxon>Piciformes</taxon>
        <taxon>Galbulidae</taxon>
        <taxon>Galbula</taxon>
    </lineage>
</organism>
<feature type="non-terminal residue" evidence="7">
    <location>
        <position position="1"/>
    </location>
</feature>
<dbReference type="InterPro" id="IPR051483">
    <property type="entry name" value="MAP7_domain-containing"/>
</dbReference>
<dbReference type="Pfam" id="PF05672">
    <property type="entry name" value="MAP7"/>
    <property type="match status" value="1"/>
</dbReference>
<feature type="region of interest" description="Disordered" evidence="6">
    <location>
        <begin position="219"/>
        <end position="504"/>
    </location>
</feature>
<feature type="compositionally biased region" description="Low complexity" evidence="6">
    <location>
        <begin position="366"/>
        <end position="380"/>
    </location>
</feature>
<feature type="compositionally biased region" description="Basic and acidic residues" evidence="6">
    <location>
        <begin position="315"/>
        <end position="344"/>
    </location>
</feature>
<accession>A0A7K9SF82</accession>
<feature type="non-terminal residue" evidence="7">
    <location>
        <position position="686"/>
    </location>
</feature>
<sequence>DHPTVLKVDDRQRLARERREEREKQLAARESIWLEREERARQHYEKHLEERRKKLEEQRLKEERRRAAVEEKRRQRIEEDKERHEAVVRRTMERSQKPKQKQARWSWGGALQNRINNTDPDRRSVSTMNLSKHVDPVINKRLSSSSATLLNSPDRARRLQLSPWESSIVSRLLTPTHSFLARSKSTAALSGDAASCSPISPLSYKTMNCRNPGDRAKLYASTDAVGRRRAPHPAGTDKKEKERDHLSSSFSASFKGGHFSSNPKARSPAPSPVWRASKSLPFLPGTPKQINSPPGSSKVSSAQARPPSPGNIRPVKKEVKPESEKKRPEKEAEKANEEKTEENKGTSAGAGESVSQEELTVQAEVAQAASPSLPSALPVLSSPPAPTKTSAGTTDPEEATRMLAEKRRLAREQREREEQERREREELERQKKEELSQRIAEERARREEEEARRQEAERTRKDAEEEREKEERLRRQAEEREQKEKEEMERIQRQKEEEARLREEAERIRLERERHFQREEQERLERKKRLEEIMKRTRRVEAVDKKPNDQQNGHISKANITGEAVISSPASPLEPAGGPQLQPAAQSPHNGTPVSCTHGMVSHQSPVNMDSNLNPEKNANENGMSMQNDNFEEILNLPIGSKPSRVDAMNNDGSNSSEIPLNPILAFEDKGTLLPQVDSVQTHQTA</sequence>
<keyword evidence="8" id="KW-1185">Reference proteome</keyword>
<dbReference type="Proteomes" id="UP000566440">
    <property type="component" value="Unassembled WGS sequence"/>
</dbReference>
<comment type="caution">
    <text evidence="7">The sequence shown here is derived from an EMBL/GenBank/DDBJ whole genome shotgun (WGS) entry which is preliminary data.</text>
</comment>
<evidence type="ECO:0000256" key="6">
    <source>
        <dbReference type="SAM" id="MobiDB-lite"/>
    </source>
</evidence>
<evidence type="ECO:0000256" key="3">
    <source>
        <dbReference type="ARBA" id="ARBA00022490"/>
    </source>
</evidence>
<gene>
    <name evidence="7" type="primary">Map7_0</name>
    <name evidence="7" type="ORF">GALDEA_R03262</name>
</gene>
<dbReference type="GO" id="GO:0000226">
    <property type="term" value="P:microtubule cytoskeleton organization"/>
    <property type="evidence" value="ECO:0007669"/>
    <property type="project" value="InterPro"/>
</dbReference>
<feature type="compositionally biased region" description="Polar residues" evidence="6">
    <location>
        <begin position="288"/>
        <end position="303"/>
    </location>
</feature>
<evidence type="ECO:0000313" key="7">
    <source>
        <dbReference type="EMBL" id="NXI34630.1"/>
    </source>
</evidence>
<feature type="compositionally biased region" description="Polar residues" evidence="6">
    <location>
        <begin position="602"/>
        <end position="625"/>
    </location>
</feature>
<feature type="compositionally biased region" description="Basic and acidic residues" evidence="6">
    <location>
        <begin position="398"/>
        <end position="504"/>
    </location>
</feature>
<feature type="compositionally biased region" description="Basic and acidic residues" evidence="6">
    <location>
        <begin position="87"/>
        <end position="96"/>
    </location>
</feature>
<feature type="compositionally biased region" description="Basic and acidic residues" evidence="6">
    <location>
        <begin position="235"/>
        <end position="246"/>
    </location>
</feature>
<evidence type="ECO:0000313" key="8">
    <source>
        <dbReference type="Proteomes" id="UP000566440"/>
    </source>
</evidence>
<dbReference type="GO" id="GO:0015630">
    <property type="term" value="C:microtubule cytoskeleton"/>
    <property type="evidence" value="ECO:0007669"/>
    <property type="project" value="InterPro"/>
</dbReference>
<proteinExistence type="inferred from homology"/>
<evidence type="ECO:0000256" key="2">
    <source>
        <dbReference type="ARBA" id="ARBA00007525"/>
    </source>
</evidence>
<feature type="region of interest" description="Disordered" evidence="6">
    <location>
        <begin position="87"/>
        <end position="106"/>
    </location>
</feature>
<keyword evidence="3" id="KW-0963">Cytoplasm</keyword>
<feature type="region of interest" description="Disordered" evidence="6">
    <location>
        <begin position="540"/>
        <end position="625"/>
    </location>
</feature>
<comment type="subcellular location">
    <subcellularLocation>
        <location evidence="1">Cytoplasm</location>
        <location evidence="1">Cytoskeleton</location>
    </subcellularLocation>
</comment>
<dbReference type="AlphaFoldDB" id="A0A7K9SF82"/>
<keyword evidence="5" id="KW-0206">Cytoskeleton</keyword>
<protein>
    <submittedName>
        <fullName evidence="7">MAP7 protein</fullName>
    </submittedName>
</protein>
<dbReference type="EMBL" id="VWZX01000359">
    <property type="protein sequence ID" value="NXI34630.1"/>
    <property type="molecule type" value="Genomic_DNA"/>
</dbReference>
<evidence type="ECO:0000256" key="1">
    <source>
        <dbReference type="ARBA" id="ARBA00004245"/>
    </source>
</evidence>
<feature type="region of interest" description="Disordered" evidence="6">
    <location>
        <begin position="50"/>
        <end position="79"/>
    </location>
</feature>
<name>A0A7K9SF82_9PICI</name>
<keyword evidence="4" id="KW-0175">Coiled coil</keyword>
<comment type="similarity">
    <text evidence="2">Belongs to the MAP7 family.</text>
</comment>
<evidence type="ECO:0000256" key="5">
    <source>
        <dbReference type="ARBA" id="ARBA00023212"/>
    </source>
</evidence>
<dbReference type="OrthoDB" id="8948920at2759"/>
<dbReference type="InterPro" id="IPR008604">
    <property type="entry name" value="MAP7_fam"/>
</dbReference>
<dbReference type="PANTHER" id="PTHR15073">
    <property type="entry name" value="MICROTUBULE-ASSOCIATED PROTEIN"/>
    <property type="match status" value="1"/>
</dbReference>
<feature type="compositionally biased region" description="Polar residues" evidence="6">
    <location>
        <begin position="583"/>
        <end position="595"/>
    </location>
</feature>
<dbReference type="PANTHER" id="PTHR15073:SF4">
    <property type="entry name" value="ENSCONSIN"/>
    <property type="match status" value="1"/>
</dbReference>